<accession>A0A2P4X135</accession>
<organism evidence="1 2">
    <name type="scientific">Phytophthora palmivora</name>
    <dbReference type="NCBI Taxonomy" id="4796"/>
    <lineage>
        <taxon>Eukaryota</taxon>
        <taxon>Sar</taxon>
        <taxon>Stramenopiles</taxon>
        <taxon>Oomycota</taxon>
        <taxon>Peronosporomycetes</taxon>
        <taxon>Peronosporales</taxon>
        <taxon>Peronosporaceae</taxon>
        <taxon>Phytophthora</taxon>
    </lineage>
</organism>
<name>A0A2P4X135_9STRA</name>
<keyword evidence="2" id="KW-1185">Reference proteome</keyword>
<comment type="caution">
    <text evidence="1">The sequence shown here is derived from an EMBL/GenBank/DDBJ whole genome shotgun (WGS) entry which is preliminary data.</text>
</comment>
<dbReference type="Proteomes" id="UP000237271">
    <property type="component" value="Unassembled WGS sequence"/>
</dbReference>
<gene>
    <name evidence="1" type="ORF">PHPALM_32027</name>
</gene>
<evidence type="ECO:0000313" key="1">
    <source>
        <dbReference type="EMBL" id="POM59269.1"/>
    </source>
</evidence>
<sequence length="149" mass="16994">MPSDEKAIGCKWVFRIKRDPSGNIVKFKARGSHNDQGLTTRKRLLLSRAKSQSTPWLQFLRRKIWKLKMWILTRRFCERTNPSDVSKYNATTTTAELGRRLLACSGLSPSGSALPGQLVSRFRRVSTNQASQPKIRYPVLSTKGWTTAR</sequence>
<dbReference type="AlphaFoldDB" id="A0A2P4X135"/>
<reference evidence="1 2" key="1">
    <citation type="journal article" date="2017" name="Genome Biol. Evol.">
        <title>Phytophthora megakarya and P. palmivora, closely related causal agents of cacao black pod rot, underwent increases in genome sizes and gene numbers by different mechanisms.</title>
        <authorList>
            <person name="Ali S.S."/>
            <person name="Shao J."/>
            <person name="Lary D.J."/>
            <person name="Kronmiller B."/>
            <person name="Shen D."/>
            <person name="Strem M.D."/>
            <person name="Amoako-Attah I."/>
            <person name="Akrofi A.Y."/>
            <person name="Begoude B.A."/>
            <person name="Ten Hoopen G.M."/>
            <person name="Coulibaly K."/>
            <person name="Kebe B.I."/>
            <person name="Melnick R.L."/>
            <person name="Guiltinan M.J."/>
            <person name="Tyler B.M."/>
            <person name="Meinhardt L.W."/>
            <person name="Bailey B.A."/>
        </authorList>
    </citation>
    <scope>NUCLEOTIDE SEQUENCE [LARGE SCALE GENOMIC DNA]</scope>
    <source>
        <strain evidence="2">sbr112.9</strain>
    </source>
</reference>
<dbReference type="EMBL" id="NCKW01017253">
    <property type="protein sequence ID" value="POM59269.1"/>
    <property type="molecule type" value="Genomic_DNA"/>
</dbReference>
<proteinExistence type="predicted"/>
<evidence type="ECO:0000313" key="2">
    <source>
        <dbReference type="Proteomes" id="UP000237271"/>
    </source>
</evidence>
<dbReference type="OrthoDB" id="422839at2759"/>
<protein>
    <submittedName>
        <fullName evidence="1">Polyprotein</fullName>
    </submittedName>
</protein>